<evidence type="ECO:0000313" key="3">
    <source>
        <dbReference type="Proteomes" id="UP000315842"/>
    </source>
</evidence>
<feature type="compositionally biased region" description="Low complexity" evidence="1">
    <location>
        <begin position="247"/>
        <end position="257"/>
    </location>
</feature>
<organism evidence="2 3">
    <name type="scientific">Cellulomonas uda</name>
    <dbReference type="NCBI Taxonomy" id="1714"/>
    <lineage>
        <taxon>Bacteria</taxon>
        <taxon>Bacillati</taxon>
        <taxon>Actinomycetota</taxon>
        <taxon>Actinomycetes</taxon>
        <taxon>Micrococcales</taxon>
        <taxon>Cellulomonadaceae</taxon>
        <taxon>Cellulomonas</taxon>
    </lineage>
</organism>
<feature type="region of interest" description="Disordered" evidence="1">
    <location>
        <begin position="233"/>
        <end position="262"/>
    </location>
</feature>
<gene>
    <name evidence="2" type="ORF">CUD01_23930</name>
</gene>
<proteinExistence type="predicted"/>
<dbReference type="Proteomes" id="UP000315842">
    <property type="component" value="Unassembled WGS sequence"/>
</dbReference>
<dbReference type="Gene3D" id="1.10.287.2610">
    <property type="match status" value="1"/>
</dbReference>
<dbReference type="RefSeq" id="WP_141321399.1">
    <property type="nucleotide sequence ID" value="NZ_BJLP01000042.1"/>
</dbReference>
<name>A0A4Y3KBW2_CELUD</name>
<dbReference type="AlphaFoldDB" id="A0A4Y3KBW2"/>
<protein>
    <submittedName>
        <fullName evidence="2">Uncharacterized protein</fullName>
    </submittedName>
</protein>
<sequence>MSEYRSAARIEVLSRGRTLEHLANRPLRKLPSGTSGVVYQGKVYPLHVGDRIDADEPGIRKTECSRFIRTDEPVVYAPALTGGERPLVERWSVETNKHGHYVVFDATEPVAERLVAAFVDSGLGVIRWDSSHRPAADGYHYDWFIRLAFTGSRTECLPRVEAVLAGEVSTPTQADAEPIAERLTALEHRLSQVRHLVDDLAEQRDAAVALTQQTESELAAALTTIARLRREKKQAAQRAQRAETDAARAAANAAENNSLPSAERAELERRVLEAKHRADAIEKIADEYFDELADLQPKLAMSQDKVRLLQDQIDDLNALRDEQIAQLARRSDVPPRGPGIWQRLWPRLVLHQRALEFLEDPRRCPEAEKLCEVLTDLNRRAKSGRRFQSTEHVWEVREHIRIEKSGSNAGRVYYRILPDERLWILIDRKDPKSQTQLGQWFDNLDLPDDDY</sequence>
<reference evidence="2 3" key="1">
    <citation type="submission" date="2019-06" db="EMBL/GenBank/DDBJ databases">
        <title>Whole genome shotgun sequence of Cellulomonas uda NBRC 3747.</title>
        <authorList>
            <person name="Hosoyama A."/>
            <person name="Uohara A."/>
            <person name="Ohji S."/>
            <person name="Ichikawa N."/>
        </authorList>
    </citation>
    <scope>NUCLEOTIDE SEQUENCE [LARGE SCALE GENOMIC DNA]</scope>
    <source>
        <strain evidence="2 3">NBRC 3747</strain>
    </source>
</reference>
<keyword evidence="3" id="KW-1185">Reference proteome</keyword>
<evidence type="ECO:0000256" key="1">
    <source>
        <dbReference type="SAM" id="MobiDB-lite"/>
    </source>
</evidence>
<accession>A0A4Y3KBW2</accession>
<comment type="caution">
    <text evidence="2">The sequence shown here is derived from an EMBL/GenBank/DDBJ whole genome shotgun (WGS) entry which is preliminary data.</text>
</comment>
<evidence type="ECO:0000313" key="2">
    <source>
        <dbReference type="EMBL" id="GEA81949.1"/>
    </source>
</evidence>
<dbReference type="EMBL" id="BJLP01000042">
    <property type="protein sequence ID" value="GEA81949.1"/>
    <property type="molecule type" value="Genomic_DNA"/>
</dbReference>